<accession>A0A0C3CT48</accession>
<evidence type="ECO:0000313" key="3">
    <source>
        <dbReference type="Proteomes" id="UP000054321"/>
    </source>
</evidence>
<keyword evidence="3" id="KW-1185">Reference proteome</keyword>
<feature type="compositionally biased region" description="Basic and acidic residues" evidence="1">
    <location>
        <begin position="310"/>
        <end position="325"/>
    </location>
</feature>
<name>A0A0C3CT48_OIDMZ</name>
<dbReference type="AlphaFoldDB" id="A0A0C3CT48"/>
<reference evidence="2 3" key="1">
    <citation type="submission" date="2014-04" db="EMBL/GenBank/DDBJ databases">
        <authorList>
            <consortium name="DOE Joint Genome Institute"/>
            <person name="Kuo A."/>
            <person name="Martino E."/>
            <person name="Perotto S."/>
            <person name="Kohler A."/>
            <person name="Nagy L.G."/>
            <person name="Floudas D."/>
            <person name="Copeland A."/>
            <person name="Barry K.W."/>
            <person name="Cichocki N."/>
            <person name="Veneault-Fourrey C."/>
            <person name="LaButti K."/>
            <person name="Lindquist E.A."/>
            <person name="Lipzen A."/>
            <person name="Lundell T."/>
            <person name="Morin E."/>
            <person name="Murat C."/>
            <person name="Sun H."/>
            <person name="Tunlid A."/>
            <person name="Henrissat B."/>
            <person name="Grigoriev I.V."/>
            <person name="Hibbett D.S."/>
            <person name="Martin F."/>
            <person name="Nordberg H.P."/>
            <person name="Cantor M.N."/>
            <person name="Hua S.X."/>
        </authorList>
    </citation>
    <scope>NUCLEOTIDE SEQUENCE [LARGE SCALE GENOMIC DNA]</scope>
    <source>
        <strain evidence="2 3">Zn</strain>
    </source>
</reference>
<dbReference type="STRING" id="913774.A0A0C3CT48"/>
<dbReference type="Proteomes" id="UP000054321">
    <property type="component" value="Unassembled WGS sequence"/>
</dbReference>
<dbReference type="HOGENOM" id="CLU_033245_0_0_1"/>
<proteinExistence type="predicted"/>
<gene>
    <name evidence="2" type="ORF">OIDMADRAFT_144767</name>
</gene>
<feature type="region of interest" description="Disordered" evidence="1">
    <location>
        <begin position="306"/>
        <end position="325"/>
    </location>
</feature>
<dbReference type="InParanoid" id="A0A0C3CT48"/>
<dbReference type="OrthoDB" id="3883941at2759"/>
<reference evidence="3" key="2">
    <citation type="submission" date="2015-01" db="EMBL/GenBank/DDBJ databases">
        <title>Evolutionary Origins and Diversification of the Mycorrhizal Mutualists.</title>
        <authorList>
            <consortium name="DOE Joint Genome Institute"/>
            <consortium name="Mycorrhizal Genomics Consortium"/>
            <person name="Kohler A."/>
            <person name="Kuo A."/>
            <person name="Nagy L.G."/>
            <person name="Floudas D."/>
            <person name="Copeland A."/>
            <person name="Barry K.W."/>
            <person name="Cichocki N."/>
            <person name="Veneault-Fourrey C."/>
            <person name="LaButti K."/>
            <person name="Lindquist E.A."/>
            <person name="Lipzen A."/>
            <person name="Lundell T."/>
            <person name="Morin E."/>
            <person name="Murat C."/>
            <person name="Riley R."/>
            <person name="Ohm R."/>
            <person name="Sun H."/>
            <person name="Tunlid A."/>
            <person name="Henrissat B."/>
            <person name="Grigoriev I.V."/>
            <person name="Hibbett D.S."/>
            <person name="Martin F."/>
        </authorList>
    </citation>
    <scope>NUCLEOTIDE SEQUENCE [LARGE SCALE GENOMIC DNA]</scope>
    <source>
        <strain evidence="3">Zn</strain>
    </source>
</reference>
<organism evidence="2 3">
    <name type="scientific">Oidiodendron maius (strain Zn)</name>
    <dbReference type="NCBI Taxonomy" id="913774"/>
    <lineage>
        <taxon>Eukaryota</taxon>
        <taxon>Fungi</taxon>
        <taxon>Dikarya</taxon>
        <taxon>Ascomycota</taxon>
        <taxon>Pezizomycotina</taxon>
        <taxon>Leotiomycetes</taxon>
        <taxon>Leotiomycetes incertae sedis</taxon>
        <taxon>Myxotrichaceae</taxon>
        <taxon>Oidiodendron</taxon>
    </lineage>
</organism>
<evidence type="ECO:0000256" key="1">
    <source>
        <dbReference type="SAM" id="MobiDB-lite"/>
    </source>
</evidence>
<dbReference type="EMBL" id="KN832875">
    <property type="protein sequence ID" value="KIN02179.1"/>
    <property type="molecule type" value="Genomic_DNA"/>
</dbReference>
<protein>
    <submittedName>
        <fullName evidence="2">Uncharacterized protein</fullName>
    </submittedName>
</protein>
<sequence length="325" mass="36207">MLARGTLRGIFRSARPPAQLYRNQIRLASEDQPKRKLGNSPRLLAGLAGAALLFVAGYNHYSNSKSIDSAASLAKSQLDKLSQDIPSSAPESNQAIPWLQSTATAYAVFIPEQKSFIDSAFNDLEVVQQKHGKRVDEIIQVAHQELKDATKNGLDFESVGNAWGVLEKAINKIGNLDAEPTNDIQGQHPDMKEKVGEKLDQLKKMAEDYGPEARKELEDVYQRMKDVLGGSLGSESAEKIRKLIQEKIQTVEKFGDVAWERGLEEVKPYSDKNPEINVILLENRENLKHGNLGELWDKVRVAAQSGNTEELQKHVKEQEKRGRSG</sequence>
<evidence type="ECO:0000313" key="2">
    <source>
        <dbReference type="EMBL" id="KIN02179.1"/>
    </source>
</evidence>